<evidence type="ECO:0000256" key="14">
    <source>
        <dbReference type="PROSITE-ProRule" id="PRU00175"/>
    </source>
</evidence>
<accession>A0A3P8WAC7</accession>
<dbReference type="RefSeq" id="XP_008332102.1">
    <property type="nucleotide sequence ID" value="XM_008333880.2"/>
</dbReference>
<feature type="domain" description="RING-type" evidence="16">
    <location>
        <begin position="300"/>
        <end position="337"/>
    </location>
</feature>
<evidence type="ECO:0000256" key="6">
    <source>
        <dbReference type="ARBA" id="ARBA00022723"/>
    </source>
</evidence>
<dbReference type="InterPro" id="IPR001841">
    <property type="entry name" value="Znf_RING"/>
</dbReference>
<dbReference type="InterPro" id="IPR051652">
    <property type="entry name" value="MDM2_MDM4_MUL1"/>
</dbReference>
<keyword evidence="10" id="KW-0862">Zinc</keyword>
<reference evidence="17 18" key="1">
    <citation type="journal article" date="2014" name="Nat. Genet.">
        <title>Whole-genome sequence of a flatfish provides insights into ZW sex chromosome evolution and adaptation to a benthic lifestyle.</title>
        <authorList>
            <person name="Chen S."/>
            <person name="Zhang G."/>
            <person name="Shao C."/>
            <person name="Huang Q."/>
            <person name="Liu G."/>
            <person name="Zhang P."/>
            <person name="Song W."/>
            <person name="An N."/>
            <person name="Chalopin D."/>
            <person name="Volff J.N."/>
            <person name="Hong Y."/>
            <person name="Li Q."/>
            <person name="Sha Z."/>
            <person name="Zhou H."/>
            <person name="Xie M."/>
            <person name="Yu Q."/>
            <person name="Liu Y."/>
            <person name="Xiang H."/>
            <person name="Wang N."/>
            <person name="Wu K."/>
            <person name="Yang C."/>
            <person name="Zhou Q."/>
            <person name="Liao X."/>
            <person name="Yang L."/>
            <person name="Hu Q."/>
            <person name="Zhang J."/>
            <person name="Meng L."/>
            <person name="Jin L."/>
            <person name="Tian Y."/>
            <person name="Lian J."/>
            <person name="Yang J."/>
            <person name="Miao G."/>
            <person name="Liu S."/>
            <person name="Liang Z."/>
            <person name="Yan F."/>
            <person name="Li Y."/>
            <person name="Sun B."/>
            <person name="Zhang H."/>
            <person name="Zhang J."/>
            <person name="Zhu Y."/>
            <person name="Du M."/>
            <person name="Zhao Y."/>
            <person name="Schartl M."/>
            <person name="Tang Q."/>
            <person name="Wang J."/>
        </authorList>
    </citation>
    <scope>NUCLEOTIDE SEQUENCE</scope>
</reference>
<dbReference type="GO" id="GO:0005741">
    <property type="term" value="C:mitochondrial outer membrane"/>
    <property type="evidence" value="ECO:0007669"/>
    <property type="project" value="UniProtKB-SubCell"/>
</dbReference>
<dbReference type="FunCoup" id="A0A3P8WAC7">
    <property type="interactions" value="97"/>
</dbReference>
<dbReference type="OMA" id="FWWKVLA"/>
<dbReference type="GO" id="GO:0061630">
    <property type="term" value="F:ubiquitin protein ligase activity"/>
    <property type="evidence" value="ECO:0007669"/>
    <property type="project" value="UniProtKB-EC"/>
</dbReference>
<dbReference type="GO" id="GO:0016567">
    <property type="term" value="P:protein ubiquitination"/>
    <property type="evidence" value="ECO:0007669"/>
    <property type="project" value="InterPro"/>
</dbReference>
<evidence type="ECO:0000256" key="10">
    <source>
        <dbReference type="ARBA" id="ARBA00022833"/>
    </source>
</evidence>
<dbReference type="GO" id="GO:0008270">
    <property type="term" value="F:zinc ion binding"/>
    <property type="evidence" value="ECO:0007669"/>
    <property type="project" value="UniProtKB-KW"/>
</dbReference>
<reference evidence="17" key="2">
    <citation type="submission" date="2025-08" db="UniProtKB">
        <authorList>
            <consortium name="Ensembl"/>
        </authorList>
    </citation>
    <scope>IDENTIFICATION</scope>
</reference>
<keyword evidence="5 15" id="KW-0812">Transmembrane</keyword>
<dbReference type="EC" id="2.3.2.27" evidence="3"/>
<evidence type="ECO:0000256" key="3">
    <source>
        <dbReference type="ARBA" id="ARBA00012483"/>
    </source>
</evidence>
<dbReference type="STRING" id="244447.ENSCSEP00000024438"/>
<keyword evidence="9" id="KW-1000">Mitochondrion outer membrane</keyword>
<comment type="catalytic activity">
    <reaction evidence="1">
        <text>S-ubiquitinyl-[E2 ubiquitin-conjugating enzyme]-L-cysteine + [acceptor protein]-L-lysine = [E2 ubiquitin-conjugating enzyme]-L-cysteine + N(6)-ubiquitinyl-[acceptor protein]-L-lysine.</text>
        <dbReference type="EC" id="2.3.2.27"/>
    </reaction>
</comment>
<dbReference type="Pfam" id="PF12483">
    <property type="entry name" value="GIDE"/>
    <property type="match status" value="1"/>
</dbReference>
<evidence type="ECO:0000256" key="4">
    <source>
        <dbReference type="ARBA" id="ARBA00022679"/>
    </source>
</evidence>
<keyword evidence="4" id="KW-0808">Transferase</keyword>
<dbReference type="Proteomes" id="UP000265120">
    <property type="component" value="Chromosome 20"/>
</dbReference>
<proteinExistence type="predicted"/>
<dbReference type="AlphaFoldDB" id="A0A3P8WAC7"/>
<feature type="transmembrane region" description="Helical" evidence="15">
    <location>
        <begin position="235"/>
        <end position="257"/>
    </location>
</feature>
<dbReference type="PANTHER" id="PTHR12183">
    <property type="entry name" value="MITOCHONDRIAL UBIQUITIN LIGASE ACTIVATOR OF NFKB 1"/>
    <property type="match status" value="1"/>
</dbReference>
<evidence type="ECO:0000256" key="1">
    <source>
        <dbReference type="ARBA" id="ARBA00000900"/>
    </source>
</evidence>
<keyword evidence="18" id="KW-1185">Reference proteome</keyword>
<evidence type="ECO:0000256" key="8">
    <source>
        <dbReference type="ARBA" id="ARBA00022786"/>
    </source>
</evidence>
<evidence type="ECO:0000313" key="17">
    <source>
        <dbReference type="Ensembl" id="ENSCSEP00000024438.1"/>
    </source>
</evidence>
<evidence type="ECO:0000256" key="5">
    <source>
        <dbReference type="ARBA" id="ARBA00022692"/>
    </source>
</evidence>
<dbReference type="KEGG" id="csem:103395989"/>
<sequence length="349" mass="39333">MDGFSMRIPEAVCLGASLTLSGICFYLYRKSRTTVDKLDDAPHFPIDRNLNDILKVTPGACLQYVVIEGAVQPVGETLVSHFHKEITGVLQKYLLRQQRLVWNPFSRTWTDSEKITLQRMNEVPFVLVGSDQTAVKVLCPVQASGTHMEIIHEKFHQVNYSLGDIVGQYLTGEKLKGQLETEEMLKVGKTLTGVGELIMDTDGSLNLRPPSNSSHYFLSIMDFDTLKQEQKDMVLWWKMVAIASVVVGAAVVFSVGWRYYKHLKHRRNLEQARKEFERLTAEASGAPPAGAADDLVENACIICLSNQRNCILLDCGHVCCCFSCYQSLPRHLCPICRQDIRRVVPLYHV</sequence>
<dbReference type="Ensembl" id="ENSCSET00000024768.1">
    <property type="protein sequence ID" value="ENSCSEP00000024438.1"/>
    <property type="gene ID" value="ENSCSEG00000015611.1"/>
</dbReference>
<evidence type="ECO:0000256" key="2">
    <source>
        <dbReference type="ARBA" id="ARBA00004374"/>
    </source>
</evidence>
<dbReference type="CTD" id="553180"/>
<keyword evidence="12" id="KW-0496">Mitochondrion</keyword>
<evidence type="ECO:0000256" key="7">
    <source>
        <dbReference type="ARBA" id="ARBA00022771"/>
    </source>
</evidence>
<evidence type="ECO:0000313" key="18">
    <source>
        <dbReference type="Proteomes" id="UP000265120"/>
    </source>
</evidence>
<dbReference type="OrthoDB" id="1711136at2759"/>
<evidence type="ECO:0000256" key="9">
    <source>
        <dbReference type="ARBA" id="ARBA00022787"/>
    </source>
</evidence>
<organism evidence="17 18">
    <name type="scientific">Cynoglossus semilaevis</name>
    <name type="common">Tongue sole</name>
    <dbReference type="NCBI Taxonomy" id="244447"/>
    <lineage>
        <taxon>Eukaryota</taxon>
        <taxon>Metazoa</taxon>
        <taxon>Chordata</taxon>
        <taxon>Craniata</taxon>
        <taxon>Vertebrata</taxon>
        <taxon>Euteleostomi</taxon>
        <taxon>Actinopterygii</taxon>
        <taxon>Neopterygii</taxon>
        <taxon>Teleostei</taxon>
        <taxon>Neoteleostei</taxon>
        <taxon>Acanthomorphata</taxon>
        <taxon>Carangaria</taxon>
        <taxon>Pleuronectiformes</taxon>
        <taxon>Pleuronectoidei</taxon>
        <taxon>Cynoglossidae</taxon>
        <taxon>Cynoglossinae</taxon>
        <taxon>Cynoglossus</taxon>
    </lineage>
</organism>
<evidence type="ECO:0000259" key="16">
    <source>
        <dbReference type="PROSITE" id="PS50089"/>
    </source>
</evidence>
<comment type="subcellular location">
    <subcellularLocation>
        <location evidence="2">Mitochondrion outer membrane</location>
        <topology evidence="2">Multi-pass membrane protein</topology>
    </subcellularLocation>
</comment>
<keyword evidence="11 15" id="KW-1133">Transmembrane helix</keyword>
<evidence type="ECO:0000256" key="15">
    <source>
        <dbReference type="SAM" id="Phobius"/>
    </source>
</evidence>
<dbReference type="InParanoid" id="A0A3P8WAC7"/>
<protein>
    <recommendedName>
        <fullName evidence="3">RING-type E3 ubiquitin transferase</fullName>
        <ecNumber evidence="3">2.3.2.27</ecNumber>
    </recommendedName>
</protein>
<dbReference type="Gene3D" id="3.30.40.10">
    <property type="entry name" value="Zinc/RING finger domain, C3HC4 (zinc finger)"/>
    <property type="match status" value="1"/>
</dbReference>
<dbReference type="InterPro" id="IPR022170">
    <property type="entry name" value="MUL1-like"/>
</dbReference>
<dbReference type="Pfam" id="PF13920">
    <property type="entry name" value="zf-C3HC4_3"/>
    <property type="match status" value="1"/>
</dbReference>
<evidence type="ECO:0000256" key="11">
    <source>
        <dbReference type="ARBA" id="ARBA00022989"/>
    </source>
</evidence>
<dbReference type="InterPro" id="IPR013083">
    <property type="entry name" value="Znf_RING/FYVE/PHD"/>
</dbReference>
<dbReference type="GeneTree" id="ENSGT00390000012141"/>
<evidence type="ECO:0000256" key="12">
    <source>
        <dbReference type="ARBA" id="ARBA00023128"/>
    </source>
</evidence>
<dbReference type="PROSITE" id="PS50089">
    <property type="entry name" value="ZF_RING_2"/>
    <property type="match status" value="1"/>
</dbReference>
<keyword evidence="7 14" id="KW-0863">Zinc-finger</keyword>
<dbReference type="PANTHER" id="PTHR12183:SF6">
    <property type="entry name" value="RING-TYPE E3 UBIQUITIN TRANSFERASE"/>
    <property type="match status" value="1"/>
</dbReference>
<keyword evidence="6" id="KW-0479">Metal-binding</keyword>
<name>A0A3P8WAC7_CYNSE</name>
<reference evidence="17" key="3">
    <citation type="submission" date="2025-09" db="UniProtKB">
        <authorList>
            <consortium name="Ensembl"/>
        </authorList>
    </citation>
    <scope>IDENTIFICATION</scope>
</reference>
<keyword evidence="13 15" id="KW-0472">Membrane</keyword>
<evidence type="ECO:0000256" key="13">
    <source>
        <dbReference type="ARBA" id="ARBA00023136"/>
    </source>
</evidence>
<dbReference type="GeneID" id="103395989"/>
<dbReference type="SUPFAM" id="SSF57850">
    <property type="entry name" value="RING/U-box"/>
    <property type="match status" value="1"/>
</dbReference>
<keyword evidence="8" id="KW-0833">Ubl conjugation pathway</keyword>